<proteinExistence type="predicted"/>
<dbReference type="AlphaFoldDB" id="A0A1F8F6W4"/>
<comment type="caution">
    <text evidence="1">The sequence shown here is derived from an EMBL/GenBank/DDBJ whole genome shotgun (WGS) entry which is preliminary data.</text>
</comment>
<accession>A0A1F8F6W4</accession>
<gene>
    <name evidence="1" type="ORF">A3C61_02430</name>
</gene>
<name>A0A1F8F6W4_9BACT</name>
<evidence type="ECO:0000313" key="1">
    <source>
        <dbReference type="EMBL" id="OGN08883.1"/>
    </source>
</evidence>
<evidence type="ECO:0000313" key="2">
    <source>
        <dbReference type="Proteomes" id="UP000178908"/>
    </source>
</evidence>
<sequence>MATTQSDIRRWLNEAKKMKATHVIVVCDTFDWEDYPVYVASNEDVRKKYVEYNGPNMQRVMEVYSLGMDIERQLNETWAFHFD</sequence>
<organism evidence="1 2">
    <name type="scientific">Candidatus Yanofskybacteria bacterium RIFCSPHIGHO2_02_FULL_39_10</name>
    <dbReference type="NCBI Taxonomy" id="1802674"/>
    <lineage>
        <taxon>Bacteria</taxon>
        <taxon>Candidatus Yanofskyibacteriota</taxon>
    </lineage>
</organism>
<dbReference type="Proteomes" id="UP000178908">
    <property type="component" value="Unassembled WGS sequence"/>
</dbReference>
<dbReference type="EMBL" id="MGJO01000038">
    <property type="protein sequence ID" value="OGN08883.1"/>
    <property type="molecule type" value="Genomic_DNA"/>
</dbReference>
<reference evidence="1 2" key="1">
    <citation type="journal article" date="2016" name="Nat. Commun.">
        <title>Thousands of microbial genomes shed light on interconnected biogeochemical processes in an aquifer system.</title>
        <authorList>
            <person name="Anantharaman K."/>
            <person name="Brown C.T."/>
            <person name="Hug L.A."/>
            <person name="Sharon I."/>
            <person name="Castelle C.J."/>
            <person name="Probst A.J."/>
            <person name="Thomas B.C."/>
            <person name="Singh A."/>
            <person name="Wilkins M.J."/>
            <person name="Karaoz U."/>
            <person name="Brodie E.L."/>
            <person name="Williams K.H."/>
            <person name="Hubbard S.S."/>
            <person name="Banfield J.F."/>
        </authorList>
    </citation>
    <scope>NUCLEOTIDE SEQUENCE [LARGE SCALE GENOMIC DNA]</scope>
</reference>
<protein>
    <submittedName>
        <fullName evidence="1">Uncharacterized protein</fullName>
    </submittedName>
</protein>